<feature type="transmembrane region" description="Helical" evidence="6">
    <location>
        <begin position="55"/>
        <end position="76"/>
    </location>
</feature>
<dbReference type="PANTHER" id="PTHR23519:SF1">
    <property type="entry name" value="AUTOPHAGY-RELATED PROTEIN 22"/>
    <property type="match status" value="1"/>
</dbReference>
<dbReference type="OrthoDB" id="9768783at2"/>
<feature type="transmembrane region" description="Helical" evidence="6">
    <location>
        <begin position="185"/>
        <end position="207"/>
    </location>
</feature>
<keyword evidence="5 6" id="KW-0472">Membrane</keyword>
<evidence type="ECO:0000259" key="7">
    <source>
        <dbReference type="PROSITE" id="PS50850"/>
    </source>
</evidence>
<organism evidence="8 9">
    <name type="scientific">Orrella marina</name>
    <dbReference type="NCBI Taxonomy" id="2163011"/>
    <lineage>
        <taxon>Bacteria</taxon>
        <taxon>Pseudomonadati</taxon>
        <taxon>Pseudomonadota</taxon>
        <taxon>Betaproteobacteria</taxon>
        <taxon>Burkholderiales</taxon>
        <taxon>Alcaligenaceae</taxon>
        <taxon>Orrella</taxon>
    </lineage>
</organism>
<name>A0A2R4XN48_9BURK</name>
<dbReference type="InterPro" id="IPR024671">
    <property type="entry name" value="Atg22-like"/>
</dbReference>
<proteinExistence type="predicted"/>
<keyword evidence="9" id="KW-1185">Reference proteome</keyword>
<keyword evidence="2" id="KW-0813">Transport</keyword>
<dbReference type="GO" id="GO:0022857">
    <property type="term" value="F:transmembrane transporter activity"/>
    <property type="evidence" value="ECO:0007669"/>
    <property type="project" value="InterPro"/>
</dbReference>
<dbReference type="InterPro" id="IPR020846">
    <property type="entry name" value="MFS_dom"/>
</dbReference>
<feature type="domain" description="Major facilitator superfamily (MFS) profile" evidence="7">
    <location>
        <begin position="189"/>
        <end position="436"/>
    </location>
</feature>
<gene>
    <name evidence="8" type="ORF">DBV39_17510</name>
</gene>
<feature type="transmembrane region" description="Helical" evidence="6">
    <location>
        <begin position="305"/>
        <end position="323"/>
    </location>
</feature>
<feature type="transmembrane region" description="Helical" evidence="6">
    <location>
        <begin position="21"/>
        <end position="43"/>
    </location>
</feature>
<feature type="transmembrane region" description="Helical" evidence="6">
    <location>
        <begin position="329"/>
        <end position="351"/>
    </location>
</feature>
<keyword evidence="4 6" id="KW-1133">Transmembrane helix</keyword>
<protein>
    <submittedName>
        <fullName evidence="8">MFS transporter</fullName>
    </submittedName>
</protein>
<dbReference type="PANTHER" id="PTHR23519">
    <property type="entry name" value="AUTOPHAGY-RELATED PROTEIN 22"/>
    <property type="match status" value="1"/>
</dbReference>
<dbReference type="GO" id="GO:0012505">
    <property type="term" value="C:endomembrane system"/>
    <property type="evidence" value="ECO:0007669"/>
    <property type="project" value="UniProtKB-SubCell"/>
</dbReference>
<dbReference type="SUPFAM" id="SSF103473">
    <property type="entry name" value="MFS general substrate transporter"/>
    <property type="match status" value="1"/>
</dbReference>
<feature type="transmembrane region" description="Helical" evidence="6">
    <location>
        <begin position="151"/>
        <end position="173"/>
    </location>
</feature>
<evidence type="ECO:0000256" key="5">
    <source>
        <dbReference type="ARBA" id="ARBA00023136"/>
    </source>
</evidence>
<evidence type="ECO:0000313" key="8">
    <source>
        <dbReference type="EMBL" id="AWB35236.1"/>
    </source>
</evidence>
<dbReference type="InterPro" id="IPR050495">
    <property type="entry name" value="ATG22/LtaA_families"/>
</dbReference>
<evidence type="ECO:0000313" key="9">
    <source>
        <dbReference type="Proteomes" id="UP000244571"/>
    </source>
</evidence>
<dbReference type="Proteomes" id="UP000244571">
    <property type="component" value="Chromosome"/>
</dbReference>
<feature type="transmembrane region" description="Helical" evidence="6">
    <location>
        <begin position="395"/>
        <end position="414"/>
    </location>
</feature>
<feature type="transmembrane region" description="Helical" evidence="6">
    <location>
        <begin position="275"/>
        <end position="293"/>
    </location>
</feature>
<evidence type="ECO:0000256" key="2">
    <source>
        <dbReference type="ARBA" id="ARBA00022448"/>
    </source>
</evidence>
<reference evidence="8 9" key="1">
    <citation type="submission" date="2018-04" db="EMBL/GenBank/DDBJ databases">
        <title>Bordetella sp. HZ20 isolated from seawater.</title>
        <authorList>
            <person name="Sun C."/>
        </authorList>
    </citation>
    <scope>NUCLEOTIDE SEQUENCE [LARGE SCALE GENOMIC DNA]</scope>
    <source>
        <strain evidence="8 9">HZ20</strain>
    </source>
</reference>
<evidence type="ECO:0000256" key="6">
    <source>
        <dbReference type="SAM" id="Phobius"/>
    </source>
</evidence>
<dbReference type="EMBL" id="CP028901">
    <property type="protein sequence ID" value="AWB35236.1"/>
    <property type="molecule type" value="Genomic_DNA"/>
</dbReference>
<dbReference type="RefSeq" id="WP_108622646.1">
    <property type="nucleotide sequence ID" value="NZ_CP028901.1"/>
</dbReference>
<dbReference type="KEGG" id="boz:DBV39_17510"/>
<dbReference type="Pfam" id="PF11700">
    <property type="entry name" value="ATG22"/>
    <property type="match status" value="1"/>
</dbReference>
<feature type="transmembrane region" description="Helical" evidence="6">
    <location>
        <begin position="363"/>
        <end position="389"/>
    </location>
</feature>
<comment type="subcellular location">
    <subcellularLocation>
        <location evidence="1">Endomembrane system</location>
        <topology evidence="1">Multi-pass membrane protein</topology>
    </subcellularLocation>
</comment>
<feature type="transmembrane region" description="Helical" evidence="6">
    <location>
        <begin position="239"/>
        <end position="263"/>
    </location>
</feature>
<evidence type="ECO:0000256" key="4">
    <source>
        <dbReference type="ARBA" id="ARBA00022989"/>
    </source>
</evidence>
<evidence type="ECO:0000256" key="3">
    <source>
        <dbReference type="ARBA" id="ARBA00022692"/>
    </source>
</evidence>
<sequence>MLSKGILRPGVRPSEVFGWALYDFANSGYTTVVLTAVFSAYFVGVVAGGESLGTLLWTVTLSLSNLLVMLTVPVIGAWADRHQSKRRGLVWTTTGCVLATAGLATAGPGELAWAMILVILSNAFFSWGEALISAFLPGIARQESIGRVSGWGWGFGYLGGMLTLGICLAYVIWAQDQGQTAESFVPVTMLLTAGVFALAATVSLSLLKERGVPGQSVGRSNAFKRLQQTWRHAREYSDFVWLLACTVAYMGGVAVAIALAAIYAQEVIGFGQDETMLLIFVLNIAAVIGALIFGYGQDLIGHKRALALTLLAWFATCLIAAAVTTKSGFWVAATIAGLSMGASQSVGRAMVGLLAPSDRLAEFYGLWTLATRVASIIGPLMYGLVTWLSDGDQRLAISATSLLFVAGLILMLPINLERGRRAAANASPPLARDRMR</sequence>
<dbReference type="AlphaFoldDB" id="A0A2R4XN48"/>
<feature type="transmembrane region" description="Helical" evidence="6">
    <location>
        <begin position="88"/>
        <end position="106"/>
    </location>
</feature>
<feature type="transmembrane region" description="Helical" evidence="6">
    <location>
        <begin position="112"/>
        <end position="139"/>
    </location>
</feature>
<dbReference type="InterPro" id="IPR036259">
    <property type="entry name" value="MFS_trans_sf"/>
</dbReference>
<evidence type="ECO:0000256" key="1">
    <source>
        <dbReference type="ARBA" id="ARBA00004127"/>
    </source>
</evidence>
<dbReference type="PROSITE" id="PS50850">
    <property type="entry name" value="MFS"/>
    <property type="match status" value="1"/>
</dbReference>
<accession>A0A2R4XN48</accession>
<dbReference type="Gene3D" id="1.20.1250.20">
    <property type="entry name" value="MFS general substrate transporter like domains"/>
    <property type="match status" value="2"/>
</dbReference>
<keyword evidence="3 6" id="KW-0812">Transmembrane</keyword>